<proteinExistence type="predicted"/>
<reference evidence="1 2" key="1">
    <citation type="submission" date="2015-11" db="EMBL/GenBank/DDBJ databases">
        <title>Genome sequence of Pyrodictium occultum PL-19, a marine hyperthermophilic archaeon isolated from Volcano, Italy.</title>
        <authorList>
            <person name="Utturkar S."/>
            <person name="Huber H."/>
            <person name="Leptihn S."/>
            <person name="Brown S."/>
            <person name="Stetter K.O."/>
            <person name="Podar M."/>
        </authorList>
    </citation>
    <scope>NUCLEOTIDE SEQUENCE [LARGE SCALE GENOMIC DNA]</scope>
    <source>
        <strain evidence="1 2">PL-19</strain>
    </source>
</reference>
<gene>
    <name evidence="1" type="ORF">CF15_03565</name>
</gene>
<keyword evidence="2" id="KW-1185">Reference proteome</keyword>
<accession>A0A0V8RV87</accession>
<dbReference type="RefSeq" id="WP_058370568.1">
    <property type="nucleotide sequence ID" value="NZ_LNTB01000001.1"/>
</dbReference>
<comment type="caution">
    <text evidence="1">The sequence shown here is derived from an EMBL/GenBank/DDBJ whole genome shotgun (WGS) entry which is preliminary data.</text>
</comment>
<evidence type="ECO:0000313" key="2">
    <source>
        <dbReference type="Proteomes" id="UP000053352"/>
    </source>
</evidence>
<dbReference type="Proteomes" id="UP000053352">
    <property type="component" value="Unassembled WGS sequence"/>
</dbReference>
<dbReference type="EMBL" id="LNTB01000001">
    <property type="protein sequence ID" value="KSW11890.1"/>
    <property type="molecule type" value="Genomic_DNA"/>
</dbReference>
<protein>
    <submittedName>
        <fullName evidence="1">Uncharacterized protein</fullName>
    </submittedName>
</protein>
<organism evidence="1 2">
    <name type="scientific">Pyrodictium occultum</name>
    <dbReference type="NCBI Taxonomy" id="2309"/>
    <lineage>
        <taxon>Archaea</taxon>
        <taxon>Thermoproteota</taxon>
        <taxon>Thermoprotei</taxon>
        <taxon>Desulfurococcales</taxon>
        <taxon>Pyrodictiaceae</taxon>
        <taxon>Pyrodictium</taxon>
    </lineage>
</organism>
<name>A0A0V8RV87_PYROC</name>
<dbReference type="AlphaFoldDB" id="A0A0V8RV87"/>
<evidence type="ECO:0000313" key="1">
    <source>
        <dbReference type="EMBL" id="KSW11890.1"/>
    </source>
</evidence>
<sequence length="140" mass="16160">MGIDIVRLLERLIDHNRIEAVEKGGVLEIPYDTRDLQAFSQVLRRRISRVKAGGREHQVLILLDRKGLSRSYYVCIGSHIGLECRKRIVEDKLSGLRLWVQAPVLVIDNCRVELEWRGSRFVLARSIVERCGRCRRIAPS</sequence>
<dbReference type="OrthoDB" id="382605at2157"/>